<dbReference type="RefSeq" id="XP_012200250.1">
    <property type="nucleotide sequence ID" value="XM_012344860.1"/>
</dbReference>
<keyword evidence="2" id="KW-1185">Reference proteome</keyword>
<reference evidence="1 2" key="1">
    <citation type="journal article" date="2013" name="PLoS Genet.">
        <title>Distinctive expansion of potential virulence genes in the genome of the oomycete fish pathogen Saprolegnia parasitica.</title>
        <authorList>
            <person name="Jiang R.H."/>
            <person name="de Bruijn I."/>
            <person name="Haas B.J."/>
            <person name="Belmonte R."/>
            <person name="Lobach L."/>
            <person name="Christie J."/>
            <person name="van den Ackerveken G."/>
            <person name="Bottin A."/>
            <person name="Bulone V."/>
            <person name="Diaz-Moreno S.M."/>
            <person name="Dumas B."/>
            <person name="Fan L."/>
            <person name="Gaulin E."/>
            <person name="Govers F."/>
            <person name="Grenville-Briggs L.J."/>
            <person name="Horner N.R."/>
            <person name="Levin J.Z."/>
            <person name="Mammella M."/>
            <person name="Meijer H.J."/>
            <person name="Morris P."/>
            <person name="Nusbaum C."/>
            <person name="Oome S."/>
            <person name="Phillips A.J."/>
            <person name="van Rooyen D."/>
            <person name="Rzeszutek E."/>
            <person name="Saraiva M."/>
            <person name="Secombes C.J."/>
            <person name="Seidl M.F."/>
            <person name="Snel B."/>
            <person name="Stassen J.H."/>
            <person name="Sykes S."/>
            <person name="Tripathy S."/>
            <person name="van den Berg H."/>
            <person name="Vega-Arreguin J.C."/>
            <person name="Wawra S."/>
            <person name="Young S.K."/>
            <person name="Zeng Q."/>
            <person name="Dieguez-Uribeondo J."/>
            <person name="Russ C."/>
            <person name="Tyler B.M."/>
            <person name="van West P."/>
        </authorList>
    </citation>
    <scope>NUCLEOTIDE SEQUENCE [LARGE SCALE GENOMIC DNA]</scope>
    <source>
        <strain evidence="1 2">CBS 223.65</strain>
    </source>
</reference>
<dbReference type="EMBL" id="KK583208">
    <property type="protein sequence ID" value="KDO29082.1"/>
    <property type="molecule type" value="Genomic_DNA"/>
</dbReference>
<dbReference type="GeneID" id="24128500"/>
<evidence type="ECO:0000313" key="1">
    <source>
        <dbReference type="EMBL" id="KDO29082.1"/>
    </source>
</evidence>
<organism evidence="1 2">
    <name type="scientific">Saprolegnia parasitica (strain CBS 223.65)</name>
    <dbReference type="NCBI Taxonomy" id="695850"/>
    <lineage>
        <taxon>Eukaryota</taxon>
        <taxon>Sar</taxon>
        <taxon>Stramenopiles</taxon>
        <taxon>Oomycota</taxon>
        <taxon>Saprolegniomycetes</taxon>
        <taxon>Saprolegniales</taxon>
        <taxon>Saprolegniaceae</taxon>
        <taxon>Saprolegnia</taxon>
    </lineage>
</organism>
<protein>
    <submittedName>
        <fullName evidence="1">Uncharacterized protein</fullName>
    </submittedName>
</protein>
<dbReference type="VEuPathDB" id="FungiDB:SPRG_06137"/>
<evidence type="ECO:0000313" key="2">
    <source>
        <dbReference type="Proteomes" id="UP000030745"/>
    </source>
</evidence>
<name>A0A067CQJ6_SAPPC</name>
<proteinExistence type="predicted"/>
<dbReference type="KEGG" id="spar:SPRG_06137"/>
<sequence>MYLQSVPPTDTIVALTLVHRINQLFLQCPTIDDHRALVKSIVVAVPTLVPRLVELVTQGDVAPTMVGLQALYHLSCDTSGAMHVVHHGGVELCFGLLPMATTMLCAMLLDVLDQLVAIAPAATLRVATLRHTRLLLAKVHDERRTTSNSVSSWVPAALRLLDCALHVPAVAAKVATLNTAHVYSLHALMPLPRPLALRVERLLCSKEDEDCT</sequence>
<accession>A0A067CQJ6</accession>
<dbReference type="Proteomes" id="UP000030745">
    <property type="component" value="Unassembled WGS sequence"/>
</dbReference>
<gene>
    <name evidence="1" type="ORF">SPRG_06137</name>
</gene>
<dbReference type="AlphaFoldDB" id="A0A067CQJ6"/>